<accession>A0A1G9Y0C4</accession>
<organism evidence="1 2">
    <name type="scientific">Dendrosporobacter quercicolus</name>
    <dbReference type="NCBI Taxonomy" id="146817"/>
    <lineage>
        <taxon>Bacteria</taxon>
        <taxon>Bacillati</taxon>
        <taxon>Bacillota</taxon>
        <taxon>Negativicutes</taxon>
        <taxon>Selenomonadales</taxon>
        <taxon>Sporomusaceae</taxon>
        <taxon>Dendrosporobacter</taxon>
    </lineage>
</organism>
<evidence type="ECO:0000313" key="1">
    <source>
        <dbReference type="EMBL" id="SDN02470.1"/>
    </source>
</evidence>
<gene>
    <name evidence="1" type="ORF">SAMN04488502_110109</name>
</gene>
<dbReference type="AlphaFoldDB" id="A0A1G9Y0C4"/>
<dbReference type="STRING" id="146817.SAMN04488502_110109"/>
<dbReference type="Proteomes" id="UP000214880">
    <property type="component" value="Unassembled WGS sequence"/>
</dbReference>
<sequence length="77" mass="9041">MCTHLQELTIEGIPIRADPSLSPQEVRQTVYEILQDWTWEGRHLGKIELIRNGQWVHICSYEKPITQLIPAKYLVKE</sequence>
<evidence type="ECO:0000313" key="2">
    <source>
        <dbReference type="Proteomes" id="UP000214880"/>
    </source>
</evidence>
<name>A0A1G9Y0C4_9FIRM</name>
<reference evidence="1 2" key="1">
    <citation type="submission" date="2016-10" db="EMBL/GenBank/DDBJ databases">
        <authorList>
            <person name="de Groot N.N."/>
        </authorList>
    </citation>
    <scope>NUCLEOTIDE SEQUENCE [LARGE SCALE GENOMIC DNA]</scope>
    <source>
        <strain evidence="1 2">DSM 1736</strain>
    </source>
</reference>
<protein>
    <submittedName>
        <fullName evidence="1">Uncharacterized protein</fullName>
    </submittedName>
</protein>
<proteinExistence type="predicted"/>
<dbReference type="RefSeq" id="WP_245698185.1">
    <property type="nucleotide sequence ID" value="NZ_FNHB01000010.1"/>
</dbReference>
<keyword evidence="2" id="KW-1185">Reference proteome</keyword>
<dbReference type="EMBL" id="FNHB01000010">
    <property type="protein sequence ID" value="SDN02470.1"/>
    <property type="molecule type" value="Genomic_DNA"/>
</dbReference>